<dbReference type="Proteomes" id="UP000654913">
    <property type="component" value="Chromosome 8"/>
</dbReference>
<gene>
    <name evidence="3" type="ORF">APUU_80188A</name>
</gene>
<dbReference type="OrthoDB" id="4487168at2759"/>
<dbReference type="AlphaFoldDB" id="A0A7R7XY53"/>
<feature type="compositionally biased region" description="Basic and acidic residues" evidence="1">
    <location>
        <begin position="10"/>
        <end position="29"/>
    </location>
</feature>
<keyword evidence="2" id="KW-0472">Membrane</keyword>
<keyword evidence="2" id="KW-1133">Transmembrane helix</keyword>
<dbReference type="GeneID" id="64979882"/>
<dbReference type="EMBL" id="AP024450">
    <property type="protein sequence ID" value="BCS29885.1"/>
    <property type="molecule type" value="Genomic_DNA"/>
</dbReference>
<protein>
    <submittedName>
        <fullName evidence="3">Uncharacterized protein</fullName>
    </submittedName>
</protein>
<keyword evidence="2" id="KW-0812">Transmembrane</keyword>
<proteinExistence type="predicted"/>
<sequence length="78" mass="8668">MASAQPGEPSRPETDYERWLRGQDEKYRPGAEPVYGPGDSVGDSGSSMHYSKIFSIILAVLLITLAVKAFRKRRNRGV</sequence>
<organism evidence="3 4">
    <name type="scientific">Aspergillus puulaauensis</name>
    <dbReference type="NCBI Taxonomy" id="1220207"/>
    <lineage>
        <taxon>Eukaryota</taxon>
        <taxon>Fungi</taxon>
        <taxon>Dikarya</taxon>
        <taxon>Ascomycota</taxon>
        <taxon>Pezizomycotina</taxon>
        <taxon>Eurotiomycetes</taxon>
        <taxon>Eurotiomycetidae</taxon>
        <taxon>Eurotiales</taxon>
        <taxon>Aspergillaceae</taxon>
        <taxon>Aspergillus</taxon>
    </lineage>
</organism>
<evidence type="ECO:0000256" key="1">
    <source>
        <dbReference type="SAM" id="MobiDB-lite"/>
    </source>
</evidence>
<reference evidence="3" key="1">
    <citation type="submission" date="2021-01" db="EMBL/GenBank/DDBJ databases">
        <authorList>
            <consortium name="Aspergillus puulaauensis MK2 genome sequencing consortium"/>
            <person name="Kazuki M."/>
            <person name="Futagami T."/>
        </authorList>
    </citation>
    <scope>NUCLEOTIDE SEQUENCE</scope>
    <source>
        <strain evidence="3">MK2</strain>
    </source>
</reference>
<feature type="transmembrane region" description="Helical" evidence="2">
    <location>
        <begin position="53"/>
        <end position="70"/>
    </location>
</feature>
<name>A0A7R7XY53_9EURO</name>
<accession>A0A7R7XY53</accession>
<dbReference type="KEGG" id="apuu:APUU_80188A"/>
<keyword evidence="4" id="KW-1185">Reference proteome</keyword>
<feature type="region of interest" description="Disordered" evidence="1">
    <location>
        <begin position="1"/>
        <end position="42"/>
    </location>
</feature>
<dbReference type="RefSeq" id="XP_041562071.1">
    <property type="nucleotide sequence ID" value="XM_041696441.1"/>
</dbReference>
<evidence type="ECO:0000313" key="3">
    <source>
        <dbReference type="EMBL" id="BCS29885.1"/>
    </source>
</evidence>
<reference evidence="3" key="2">
    <citation type="submission" date="2021-02" db="EMBL/GenBank/DDBJ databases">
        <title>Aspergillus puulaauensis MK2 genome sequence.</title>
        <authorList>
            <person name="Futagami T."/>
            <person name="Mori K."/>
            <person name="Kadooka C."/>
            <person name="Tanaka T."/>
        </authorList>
    </citation>
    <scope>NUCLEOTIDE SEQUENCE</scope>
    <source>
        <strain evidence="3">MK2</strain>
    </source>
</reference>
<evidence type="ECO:0000313" key="4">
    <source>
        <dbReference type="Proteomes" id="UP000654913"/>
    </source>
</evidence>
<evidence type="ECO:0000256" key="2">
    <source>
        <dbReference type="SAM" id="Phobius"/>
    </source>
</evidence>